<dbReference type="Pfam" id="PF02321">
    <property type="entry name" value="OEP"/>
    <property type="match status" value="2"/>
</dbReference>
<dbReference type="PANTHER" id="PTHR30203:SF24">
    <property type="entry name" value="BLR4935 PROTEIN"/>
    <property type="match status" value="1"/>
</dbReference>
<reference evidence="4" key="1">
    <citation type="submission" date="2018-05" db="EMBL/GenBank/DDBJ databases">
        <authorList>
            <person name="Feng T."/>
        </authorList>
    </citation>
    <scope>NUCLEOTIDE SEQUENCE [LARGE SCALE GENOMIC DNA]</scope>
    <source>
        <strain evidence="4">S27</strain>
    </source>
</reference>
<dbReference type="RefSeq" id="WP_115100205.1">
    <property type="nucleotide sequence ID" value="NZ_QHKS01000004.1"/>
</dbReference>
<protein>
    <submittedName>
        <fullName evidence="3">Divalent cation transporter</fullName>
    </submittedName>
</protein>
<keyword evidence="4" id="KW-1185">Reference proteome</keyword>
<dbReference type="SUPFAM" id="SSF56954">
    <property type="entry name" value="Outer membrane efflux proteins (OEP)"/>
    <property type="match status" value="1"/>
</dbReference>
<dbReference type="InterPro" id="IPR003423">
    <property type="entry name" value="OMP_efflux"/>
</dbReference>
<evidence type="ECO:0000256" key="1">
    <source>
        <dbReference type="ARBA" id="ARBA00007613"/>
    </source>
</evidence>
<dbReference type="Proteomes" id="UP000254875">
    <property type="component" value="Unassembled WGS sequence"/>
</dbReference>
<comment type="caution">
    <text evidence="3">The sequence shown here is derived from an EMBL/GenBank/DDBJ whole genome shotgun (WGS) entry which is preliminary data.</text>
</comment>
<dbReference type="GO" id="GO:0015562">
    <property type="term" value="F:efflux transmembrane transporter activity"/>
    <property type="evidence" value="ECO:0007669"/>
    <property type="project" value="InterPro"/>
</dbReference>
<dbReference type="InterPro" id="IPR010131">
    <property type="entry name" value="MdtP/NodT-like"/>
</dbReference>
<dbReference type="EMBL" id="QHKS01000004">
    <property type="protein sequence ID" value="RDK03443.1"/>
    <property type="molecule type" value="Genomic_DNA"/>
</dbReference>
<dbReference type="Gene3D" id="1.20.1600.10">
    <property type="entry name" value="Outer membrane efflux proteins (OEP)"/>
    <property type="match status" value="1"/>
</dbReference>
<dbReference type="AlphaFoldDB" id="A0A370NCZ1"/>
<evidence type="ECO:0000313" key="4">
    <source>
        <dbReference type="Proteomes" id="UP000254875"/>
    </source>
</evidence>
<evidence type="ECO:0000256" key="2">
    <source>
        <dbReference type="SAM" id="MobiDB-lite"/>
    </source>
</evidence>
<dbReference type="PROSITE" id="PS51257">
    <property type="entry name" value="PROKAR_LIPOPROTEIN"/>
    <property type="match status" value="1"/>
</dbReference>
<sequence>MRRSLLLACPILTVTLTVVLTGCATYRPQPIAPMQIAQRFEERTLASAELRAYLARQLGHDIDPWPLPRWNRGMLTLAADYYSPVLDIARAQWGTAKAGIDVAGAMPNPVLQLPFQYTTPNPGPGAPWVVGPGLDIPIETAHKRGYRIDQASHLSEAARLAIGNEAWKVRAQVRDALLSLYAARQHTALLARKAGAQQQIVAMVTKRRSVGENSGPDVDAAVLAATQAQADLAAARSAAQDARAQLATAIGVPVTALDDIQFDDEAFVTAPPAPPAADAQREAVFHRLDLLASLAEYAAAESALQLEVAKQYPDIHFGPGYTYDTGTHKIAFGLAGITLPVFDQNQGGITQAEAKRKEAAARTAALQDTIFNDLDHALTHYQASRDAVQLSVTRLATARKQLDSQAASFTTGTSDRLTFTQARADYEASEIAHLDAVVGAQQAAGALEDAMQRPLAPESANPTVTQQEISR</sequence>
<proteinExistence type="inferred from homology"/>
<comment type="similarity">
    <text evidence="1">Belongs to the outer membrane factor (OMF) (TC 1.B.17) family.</text>
</comment>
<feature type="region of interest" description="Disordered" evidence="2">
    <location>
        <begin position="452"/>
        <end position="471"/>
    </location>
</feature>
<gene>
    <name evidence="3" type="ORF">DLM46_07930</name>
</gene>
<name>A0A370NCZ1_9BURK</name>
<dbReference type="OrthoDB" id="9791261at2"/>
<feature type="compositionally biased region" description="Polar residues" evidence="2">
    <location>
        <begin position="460"/>
        <end position="471"/>
    </location>
</feature>
<evidence type="ECO:0000313" key="3">
    <source>
        <dbReference type="EMBL" id="RDK03443.1"/>
    </source>
</evidence>
<accession>A0A370NCZ1</accession>
<organism evidence="3 4">
    <name type="scientific">Paraburkholderia lacunae</name>
    <dbReference type="NCBI Taxonomy" id="2211104"/>
    <lineage>
        <taxon>Bacteria</taxon>
        <taxon>Pseudomonadati</taxon>
        <taxon>Pseudomonadota</taxon>
        <taxon>Betaproteobacteria</taxon>
        <taxon>Burkholderiales</taxon>
        <taxon>Burkholderiaceae</taxon>
        <taxon>Paraburkholderia</taxon>
    </lineage>
</organism>
<dbReference type="PANTHER" id="PTHR30203">
    <property type="entry name" value="OUTER MEMBRANE CATION EFFLUX PROTEIN"/>
    <property type="match status" value="1"/>
</dbReference>